<dbReference type="PANTHER" id="PTHR11830">
    <property type="entry name" value="40S RIBOSOMAL PROTEIN S3A"/>
    <property type="match status" value="1"/>
</dbReference>
<evidence type="ECO:0000256" key="14">
    <source>
        <dbReference type="SAM" id="MobiDB-lite"/>
    </source>
</evidence>
<evidence type="ECO:0000256" key="2">
    <source>
        <dbReference type="ARBA" id="ARBA00004300"/>
    </source>
</evidence>
<dbReference type="PROSITE" id="PS50245">
    <property type="entry name" value="CAP_GLY_2"/>
    <property type="match status" value="1"/>
</dbReference>
<evidence type="ECO:0000256" key="4">
    <source>
        <dbReference type="ARBA" id="ARBA00009085"/>
    </source>
</evidence>
<keyword evidence="18" id="KW-1185">Reference proteome</keyword>
<reference evidence="17 18" key="1">
    <citation type="journal article" date="2021" name="Cell">
        <title>Tracing the genetic footprints of vertebrate landing in non-teleost ray-finned fishes.</title>
        <authorList>
            <person name="Bi X."/>
            <person name="Wang K."/>
            <person name="Yang L."/>
            <person name="Pan H."/>
            <person name="Jiang H."/>
            <person name="Wei Q."/>
            <person name="Fang M."/>
            <person name="Yu H."/>
            <person name="Zhu C."/>
            <person name="Cai Y."/>
            <person name="He Y."/>
            <person name="Gan X."/>
            <person name="Zeng H."/>
            <person name="Yu D."/>
            <person name="Zhu Y."/>
            <person name="Jiang H."/>
            <person name="Qiu Q."/>
            <person name="Yang H."/>
            <person name="Zhang Y.E."/>
            <person name="Wang W."/>
            <person name="Zhu M."/>
            <person name="He S."/>
            <person name="Zhang G."/>
        </authorList>
    </citation>
    <scope>NUCLEOTIDE SEQUENCE [LARGE SCALE GENOMIC DNA]</scope>
    <source>
        <strain evidence="17">Bchr_013</strain>
    </source>
</reference>
<feature type="non-terminal residue" evidence="17">
    <location>
        <position position="525"/>
    </location>
</feature>
<feature type="region of interest" description="Disordered" evidence="14">
    <location>
        <begin position="1"/>
        <end position="20"/>
    </location>
</feature>
<evidence type="ECO:0000259" key="15">
    <source>
        <dbReference type="PROSITE" id="PS50235"/>
    </source>
</evidence>
<keyword evidence="9" id="KW-0479">Metal-binding</keyword>
<feature type="domain" description="USP" evidence="15">
    <location>
        <begin position="224"/>
        <end position="519"/>
    </location>
</feature>
<dbReference type="Gene3D" id="3.90.70.10">
    <property type="entry name" value="Cysteine proteinases"/>
    <property type="match status" value="2"/>
</dbReference>
<evidence type="ECO:0000256" key="8">
    <source>
        <dbReference type="ARBA" id="ARBA00022670"/>
    </source>
</evidence>
<evidence type="ECO:0000256" key="1">
    <source>
        <dbReference type="ARBA" id="ARBA00000707"/>
    </source>
</evidence>
<dbReference type="SMART" id="SM01052">
    <property type="entry name" value="CAP_GLY"/>
    <property type="match status" value="1"/>
</dbReference>
<dbReference type="SUPFAM" id="SSF54001">
    <property type="entry name" value="Cysteine proteinases"/>
    <property type="match status" value="1"/>
</dbReference>
<evidence type="ECO:0000256" key="9">
    <source>
        <dbReference type="ARBA" id="ARBA00022723"/>
    </source>
</evidence>
<evidence type="ECO:0000256" key="7">
    <source>
        <dbReference type="ARBA" id="ARBA00022553"/>
    </source>
</evidence>
<comment type="catalytic activity">
    <reaction evidence="1">
        <text>Thiol-dependent hydrolysis of ester, thioester, amide, peptide and isopeptide bonds formed by the C-terminal Gly of ubiquitin (a 76-residue protein attached to proteins as an intracellular targeting signal).</text>
        <dbReference type="EC" id="3.4.19.12"/>
    </reaction>
</comment>
<evidence type="ECO:0000256" key="3">
    <source>
        <dbReference type="ARBA" id="ARBA00004556"/>
    </source>
</evidence>
<comment type="similarity">
    <text evidence="4">Belongs to the peptidase C19 family.</text>
</comment>
<comment type="caution">
    <text evidence="17">The sequence shown here is derived from an EMBL/GenBank/DDBJ whole genome shotgun (WGS) entry which is preliminary data.</text>
</comment>
<protein>
    <recommendedName>
        <fullName evidence="5">ubiquitinyl hydrolase 1</fullName>
        <ecNumber evidence="5">3.4.19.12</ecNumber>
    </recommendedName>
</protein>
<dbReference type="GO" id="GO:0004843">
    <property type="term" value="F:cysteine-type deubiquitinase activity"/>
    <property type="evidence" value="ECO:0007669"/>
    <property type="project" value="UniProtKB-EC"/>
</dbReference>
<dbReference type="Proteomes" id="UP000886611">
    <property type="component" value="Unassembled WGS sequence"/>
</dbReference>
<feature type="domain" description="CAP-Gly" evidence="16">
    <location>
        <begin position="120"/>
        <end position="163"/>
    </location>
</feature>
<name>A0A8X7X3Q6_POLSE</name>
<proteinExistence type="inferred from homology"/>
<dbReference type="Pfam" id="PF01302">
    <property type="entry name" value="CAP_GLY"/>
    <property type="match status" value="1"/>
</dbReference>
<dbReference type="InterPro" id="IPR036859">
    <property type="entry name" value="CAP-Gly_dom_sf"/>
</dbReference>
<dbReference type="AlphaFoldDB" id="A0A8X7X3Q6"/>
<dbReference type="GO" id="GO:0006508">
    <property type="term" value="P:proteolysis"/>
    <property type="evidence" value="ECO:0007669"/>
    <property type="project" value="UniProtKB-KW"/>
</dbReference>
<dbReference type="GO" id="GO:0046872">
    <property type="term" value="F:metal ion binding"/>
    <property type="evidence" value="ECO:0007669"/>
    <property type="project" value="UniProtKB-KW"/>
</dbReference>
<evidence type="ECO:0000259" key="16">
    <source>
        <dbReference type="PROSITE" id="PS50245"/>
    </source>
</evidence>
<keyword evidence="10" id="KW-0833">Ubl conjugation pathway</keyword>
<dbReference type="FunFam" id="2.30.30.190:FF:000007">
    <property type="entry name" value="Putative ubiquitin carboxyl-terminal hydrolase CYLD"/>
    <property type="match status" value="1"/>
</dbReference>
<sequence length="525" mass="59547">MALRGGWGSRNVAGPSQQIQEKENLRVTISAEKIISVSSDSNPQVQDHKEAQKFKEIPRQNSIKKNEQNPEKSSTPSVCNTVLGNSSMMLKQDGLLEAGSMVELRARNGATIYGVVRWIGIPPGKSELWAGVELDYELKNCTDGLFENQRYFSCDDNKGMFVKLQECRPDSRFFAASTSQLEPPCVNRYSVLHVMNKAELQSNEADVPPIPESEAIELLEGKMKGIQGHYNSCYLDTALFSLFCFSDVLDSVLHCPNVGEQRIQTVLRKDIVNQLRRSNDKTQDCYSYQIIMEKEDLEIPSVQTLLERSFLSCDLKFDEIPSCLIIQMPRFGKGFKLFPRIVPSTELDITDLLHNSPRECFLCGSVAEIECIQCLQDPKLMPGVIKQFCQRCEKQVHSHKKRQNHHPQKIFFPLMNDFSSSAVICRHKLELFAVLCIKTSHYVSFVKYGPGKNSWLFFDSMADRWGENGYNIPEIKACPEVGEFLSKPVGSIGKSDLEKADGFVERLLCDSYMFMYKCPALCLYR</sequence>
<organism evidence="17 18">
    <name type="scientific">Polypterus senegalus</name>
    <name type="common">Senegal bichir</name>
    <dbReference type="NCBI Taxonomy" id="55291"/>
    <lineage>
        <taxon>Eukaryota</taxon>
        <taxon>Metazoa</taxon>
        <taxon>Chordata</taxon>
        <taxon>Craniata</taxon>
        <taxon>Vertebrata</taxon>
        <taxon>Euteleostomi</taxon>
        <taxon>Actinopterygii</taxon>
        <taxon>Polypteriformes</taxon>
        <taxon>Polypteridae</taxon>
        <taxon>Polypterus</taxon>
    </lineage>
</organism>
<keyword evidence="8" id="KW-0645">Protease</keyword>
<accession>A0A8X7X3Q6</accession>
<evidence type="ECO:0000313" key="18">
    <source>
        <dbReference type="Proteomes" id="UP000886611"/>
    </source>
</evidence>
<dbReference type="InterPro" id="IPR038765">
    <property type="entry name" value="Papain-like_cys_pep_sf"/>
</dbReference>
<feature type="non-terminal residue" evidence="17">
    <location>
        <position position="1"/>
    </location>
</feature>
<evidence type="ECO:0000256" key="13">
    <source>
        <dbReference type="ARBA" id="ARBA00022833"/>
    </source>
</evidence>
<keyword evidence="13" id="KW-0862">Zinc</keyword>
<keyword evidence="12" id="KW-0788">Thiol protease</keyword>
<dbReference type="InterPro" id="IPR000938">
    <property type="entry name" value="CAP-Gly_domain"/>
</dbReference>
<evidence type="ECO:0000256" key="10">
    <source>
        <dbReference type="ARBA" id="ARBA00022786"/>
    </source>
</evidence>
<dbReference type="GO" id="GO:0048471">
    <property type="term" value="C:perinuclear region of cytoplasm"/>
    <property type="evidence" value="ECO:0007669"/>
    <property type="project" value="UniProtKB-SubCell"/>
</dbReference>
<dbReference type="PROSITE" id="PS50235">
    <property type="entry name" value="USP_3"/>
    <property type="match status" value="1"/>
</dbReference>
<dbReference type="SUPFAM" id="SSF74924">
    <property type="entry name" value="Cap-Gly domain"/>
    <property type="match status" value="1"/>
</dbReference>
<dbReference type="GO" id="GO:0005813">
    <property type="term" value="C:centrosome"/>
    <property type="evidence" value="ECO:0007669"/>
    <property type="project" value="UniProtKB-SubCell"/>
</dbReference>
<dbReference type="EMBL" id="JAATIS010004524">
    <property type="protein sequence ID" value="KAG2461315.1"/>
    <property type="molecule type" value="Genomic_DNA"/>
</dbReference>
<evidence type="ECO:0000313" key="17">
    <source>
        <dbReference type="EMBL" id="KAG2461315.1"/>
    </source>
</evidence>
<evidence type="ECO:0000256" key="6">
    <source>
        <dbReference type="ARBA" id="ARBA00022490"/>
    </source>
</evidence>
<evidence type="ECO:0000256" key="11">
    <source>
        <dbReference type="ARBA" id="ARBA00022801"/>
    </source>
</evidence>
<comment type="subcellular location">
    <subcellularLocation>
        <location evidence="2">Cytoplasm</location>
        <location evidence="2">Cytoskeleton</location>
        <location evidence="2">Microtubule organizing center</location>
        <location evidence="2">Centrosome</location>
    </subcellularLocation>
    <subcellularLocation>
        <location evidence="3">Cytoplasm</location>
        <location evidence="3">Perinuclear region</location>
    </subcellularLocation>
</comment>
<gene>
    <name evidence="17" type="primary">Cyld_3</name>
    <name evidence="17" type="ORF">GTO96_0008368</name>
</gene>
<feature type="compositionally biased region" description="Basic and acidic residues" evidence="14">
    <location>
        <begin position="46"/>
        <end position="70"/>
    </location>
</feature>
<dbReference type="Gene3D" id="2.30.30.190">
    <property type="entry name" value="CAP Gly-rich-like domain"/>
    <property type="match status" value="1"/>
</dbReference>
<feature type="region of interest" description="Disordered" evidence="14">
    <location>
        <begin position="37"/>
        <end position="77"/>
    </location>
</feature>
<keyword evidence="6" id="KW-0963">Cytoplasm</keyword>
<evidence type="ECO:0000256" key="5">
    <source>
        <dbReference type="ARBA" id="ARBA00012759"/>
    </source>
</evidence>
<dbReference type="EC" id="3.4.19.12" evidence="5"/>
<dbReference type="InterPro" id="IPR028889">
    <property type="entry name" value="USP"/>
</dbReference>
<keyword evidence="7" id="KW-0597">Phosphoprotein</keyword>
<evidence type="ECO:0000256" key="12">
    <source>
        <dbReference type="ARBA" id="ARBA00022807"/>
    </source>
</evidence>
<keyword evidence="11 17" id="KW-0378">Hydrolase</keyword>